<evidence type="ECO:0000313" key="2">
    <source>
        <dbReference type="Proteomes" id="UP001171945"/>
    </source>
</evidence>
<reference evidence="1" key="1">
    <citation type="submission" date="2023-06" db="EMBL/GenBank/DDBJ databases">
        <title>Uncultivated large filamentous bacteria from sulfidic sediments reveal new species and different genomic features in energy metabolism and defense.</title>
        <authorList>
            <person name="Fonseca A."/>
        </authorList>
    </citation>
    <scope>NUCLEOTIDE SEQUENCE</scope>
    <source>
        <strain evidence="1">HSG4</strain>
    </source>
</reference>
<proteinExistence type="predicted"/>
<sequence>MSSTNTNTLELIVEAFITAQESLKAVKQIVRNPSKYPQSVLKKMPNLTASPAPQDRLNNSLKEIEDLFVLNLWATFERWLRDYLQEKGDTLKTTMPGGLGSQLYKHFIKEVEYWKPENMLDIIKESIFADSPKNKQFVGHAKQILDYRNWIAHGRNPKRQPVISNLVPSTAYNTLNTIINLVCAAELTQL</sequence>
<dbReference type="Proteomes" id="UP001171945">
    <property type="component" value="Unassembled WGS sequence"/>
</dbReference>
<name>A0ABT7VRM9_9GAMM</name>
<comment type="caution">
    <text evidence="1">The sequence shown here is derived from an EMBL/GenBank/DDBJ whole genome shotgun (WGS) entry which is preliminary data.</text>
</comment>
<gene>
    <name evidence="1" type="ORF">QUF54_03120</name>
</gene>
<keyword evidence="2" id="KW-1185">Reference proteome</keyword>
<organism evidence="1 2">
    <name type="scientific">Candidatus Marithioploca araucensis</name>
    <dbReference type="NCBI Taxonomy" id="70273"/>
    <lineage>
        <taxon>Bacteria</taxon>
        <taxon>Pseudomonadati</taxon>
        <taxon>Pseudomonadota</taxon>
        <taxon>Gammaproteobacteria</taxon>
        <taxon>Thiotrichales</taxon>
        <taxon>Thiotrichaceae</taxon>
        <taxon>Candidatus Marithioploca</taxon>
    </lineage>
</organism>
<protein>
    <recommendedName>
        <fullName evidence="3">RiboL-PSP-HEPN domain-containing protein</fullName>
    </recommendedName>
</protein>
<evidence type="ECO:0008006" key="3">
    <source>
        <dbReference type="Google" id="ProtNLM"/>
    </source>
</evidence>
<evidence type="ECO:0000313" key="1">
    <source>
        <dbReference type="EMBL" id="MDM8562324.1"/>
    </source>
</evidence>
<dbReference type="EMBL" id="JAUCGM010000116">
    <property type="protein sequence ID" value="MDM8562324.1"/>
    <property type="molecule type" value="Genomic_DNA"/>
</dbReference>
<accession>A0ABT7VRM9</accession>